<evidence type="ECO:0000313" key="3">
    <source>
        <dbReference type="Proteomes" id="UP000483035"/>
    </source>
</evidence>
<dbReference type="AlphaFoldDB" id="A0A6L9U8Y1"/>
<evidence type="ECO:0000256" key="1">
    <source>
        <dbReference type="SAM" id="SignalP"/>
    </source>
</evidence>
<dbReference type="RefSeq" id="WP_163987464.1">
    <property type="nucleotide sequence ID" value="NZ_WUEY01000006.1"/>
</dbReference>
<name>A0A6L9U8Y1_9HYPH</name>
<reference evidence="2 3" key="1">
    <citation type="submission" date="2019-12" db="EMBL/GenBank/DDBJ databases">
        <title>Rhizobium genotypes associated with high levels of biological nitrogen fixation by grain legumes in a temperate-maritime cropping system.</title>
        <authorList>
            <person name="Maluk M."/>
            <person name="Francesc Ferrando Molina F."/>
            <person name="Lopez Del Egido L."/>
            <person name="Lafos M."/>
            <person name="Langarica-Fuentes A."/>
            <person name="Gebre Yohannes G."/>
            <person name="Young M.W."/>
            <person name="Martin P."/>
            <person name="Gantlett R."/>
            <person name="Kenicer G."/>
            <person name="Hawes C."/>
            <person name="Begg G.S."/>
            <person name="Quilliam R.S."/>
            <person name="Squire G.R."/>
            <person name="Poole P.S."/>
            <person name="Young P.W."/>
            <person name="Iannetta P.M."/>
            <person name="James E.K."/>
        </authorList>
    </citation>
    <scope>NUCLEOTIDE SEQUENCE [LARGE SCALE GENOMIC DNA]</scope>
    <source>
        <strain evidence="2 3">JHI1118</strain>
    </source>
</reference>
<organism evidence="2 3">
    <name type="scientific">Rhizobium lusitanum</name>
    <dbReference type="NCBI Taxonomy" id="293958"/>
    <lineage>
        <taxon>Bacteria</taxon>
        <taxon>Pseudomonadati</taxon>
        <taxon>Pseudomonadota</taxon>
        <taxon>Alphaproteobacteria</taxon>
        <taxon>Hyphomicrobiales</taxon>
        <taxon>Rhizobiaceae</taxon>
        <taxon>Rhizobium/Agrobacterium group</taxon>
        <taxon>Rhizobium</taxon>
    </lineage>
</organism>
<evidence type="ECO:0008006" key="4">
    <source>
        <dbReference type="Google" id="ProtNLM"/>
    </source>
</evidence>
<dbReference type="EMBL" id="WUEY01000006">
    <property type="protein sequence ID" value="NEI70978.1"/>
    <property type="molecule type" value="Genomic_DNA"/>
</dbReference>
<protein>
    <recommendedName>
        <fullName evidence="4">Invasion associated locus B family protein</fullName>
    </recommendedName>
</protein>
<proteinExistence type="predicted"/>
<sequence>MIIRLIVASFVLALSGGQVFGAETSTRVAPNTIEREAAGSDWTYYTQTDDLSDKEINVAQVTSSNTFNFTFPYEGDQRARLALFNNPQHGLLALLVIDKGQFFCGRSEGCRIQVRVDDGPIKTFVISAPEDNGTTGRFIENPKALAKMLSRAKRLRIEASFFHQGSRVFDFPVAGFRPALK</sequence>
<dbReference type="Proteomes" id="UP000483035">
    <property type="component" value="Unassembled WGS sequence"/>
</dbReference>
<keyword evidence="1" id="KW-0732">Signal</keyword>
<comment type="caution">
    <text evidence="2">The sequence shown here is derived from an EMBL/GenBank/DDBJ whole genome shotgun (WGS) entry which is preliminary data.</text>
</comment>
<gene>
    <name evidence="2" type="ORF">GR212_15465</name>
</gene>
<feature type="chain" id="PRO_5026956953" description="Invasion associated locus B family protein" evidence="1">
    <location>
        <begin position="22"/>
        <end position="181"/>
    </location>
</feature>
<accession>A0A6L9U8Y1</accession>
<evidence type="ECO:0000313" key="2">
    <source>
        <dbReference type="EMBL" id="NEI70978.1"/>
    </source>
</evidence>
<feature type="signal peptide" evidence="1">
    <location>
        <begin position="1"/>
        <end position="21"/>
    </location>
</feature>